<protein>
    <submittedName>
        <fullName evidence="3">6575_t:CDS:1</fullName>
    </submittedName>
</protein>
<dbReference type="PROSITE" id="PS51375">
    <property type="entry name" value="PPR"/>
    <property type="match status" value="1"/>
</dbReference>
<evidence type="ECO:0000256" key="1">
    <source>
        <dbReference type="PROSITE-ProRule" id="PRU00708"/>
    </source>
</evidence>
<proteinExistence type="predicted"/>
<dbReference type="AlphaFoldDB" id="A0A9N9ET28"/>
<feature type="compositionally biased region" description="Polar residues" evidence="2">
    <location>
        <begin position="377"/>
        <end position="386"/>
    </location>
</feature>
<comment type="caution">
    <text evidence="3">The sequence shown here is derived from an EMBL/GenBank/DDBJ whole genome shotgun (WGS) entry which is preliminary data.</text>
</comment>
<evidence type="ECO:0000313" key="3">
    <source>
        <dbReference type="EMBL" id="CAG8692818.1"/>
    </source>
</evidence>
<gene>
    <name evidence="3" type="ORF">ALEPTO_LOCUS11269</name>
</gene>
<dbReference type="Proteomes" id="UP000789508">
    <property type="component" value="Unassembled WGS sequence"/>
</dbReference>
<dbReference type="EMBL" id="CAJVPS010017203">
    <property type="protein sequence ID" value="CAG8692818.1"/>
    <property type="molecule type" value="Genomic_DNA"/>
</dbReference>
<dbReference type="Gene3D" id="1.25.40.10">
    <property type="entry name" value="Tetratricopeptide repeat domain"/>
    <property type="match status" value="1"/>
</dbReference>
<organism evidence="3 4">
    <name type="scientific">Ambispora leptoticha</name>
    <dbReference type="NCBI Taxonomy" id="144679"/>
    <lineage>
        <taxon>Eukaryota</taxon>
        <taxon>Fungi</taxon>
        <taxon>Fungi incertae sedis</taxon>
        <taxon>Mucoromycota</taxon>
        <taxon>Glomeromycotina</taxon>
        <taxon>Glomeromycetes</taxon>
        <taxon>Archaeosporales</taxon>
        <taxon>Ambisporaceae</taxon>
        <taxon>Ambispora</taxon>
    </lineage>
</organism>
<feature type="compositionally biased region" description="Basic and acidic residues" evidence="2">
    <location>
        <begin position="387"/>
        <end position="402"/>
    </location>
</feature>
<feature type="compositionally biased region" description="Polar residues" evidence="2">
    <location>
        <begin position="227"/>
        <end position="237"/>
    </location>
</feature>
<feature type="compositionally biased region" description="Basic and acidic residues" evidence="2">
    <location>
        <begin position="239"/>
        <end position="251"/>
    </location>
</feature>
<feature type="region of interest" description="Disordered" evidence="2">
    <location>
        <begin position="222"/>
        <end position="269"/>
    </location>
</feature>
<feature type="repeat" description="PPR" evidence="1">
    <location>
        <begin position="59"/>
        <end position="93"/>
    </location>
</feature>
<sequence>RANSKGLGFFKLALLKFPKTIELDIQNINLLIFLNIQTKNYREALYQIQYIRTHKLKPTLRTYDLLLNACRLAGNFITAKKLIREMREREMMANAMILSSILTCTVKLPKLEITDLCCVLEQIEEFKLDMSSLKNESYKFPFKINSLFLRSMFNAYSLALDMADEQLLDEKLETWTFFKDFYKKKLDSIKDHEKEEEIESEFNTESSKISSNRDNFLNFEKVPPKTLKTSSKQSNLMSDDEKLSRKSKDYQNDSASNNETSELSSTGHADYLMTGERNVKLVRKRYRSKTFDAEFNDEEKSQHDSTDFKSREENYEDRSYRDDDSNDAEDGFARKSKAEKPLKHQENDGFRAESDIKGRAKPKYDEREGSKADATSREGSWSNSTFERQEKPRYRDGDDDYSRFVTRNGPSHTERNQTTRFNIKPTEQRPRYHEQEQEFSRPRFREIEDNKGKYRQNYGAEENKYDKDYQSQPKSWDRKISGRGSLRDTPLRQSSLRFSERNYSRRFGYNEQPQRSSFRHN</sequence>
<dbReference type="InterPro" id="IPR011990">
    <property type="entry name" value="TPR-like_helical_dom_sf"/>
</dbReference>
<feature type="compositionally biased region" description="Polar residues" evidence="2">
    <location>
        <begin position="252"/>
        <end position="267"/>
    </location>
</feature>
<keyword evidence="4" id="KW-1185">Reference proteome</keyword>
<accession>A0A9N9ET28</accession>
<evidence type="ECO:0000313" key="4">
    <source>
        <dbReference type="Proteomes" id="UP000789508"/>
    </source>
</evidence>
<feature type="compositionally biased region" description="Polar residues" evidence="2">
    <location>
        <begin position="511"/>
        <end position="521"/>
    </location>
</feature>
<evidence type="ECO:0000256" key="2">
    <source>
        <dbReference type="SAM" id="MobiDB-lite"/>
    </source>
</evidence>
<feature type="compositionally biased region" description="Basic and acidic residues" evidence="2">
    <location>
        <begin position="461"/>
        <end position="490"/>
    </location>
</feature>
<feature type="compositionally biased region" description="Basic and acidic residues" evidence="2">
    <location>
        <begin position="426"/>
        <end position="452"/>
    </location>
</feature>
<dbReference type="Pfam" id="PF13812">
    <property type="entry name" value="PPR_3"/>
    <property type="match status" value="1"/>
</dbReference>
<feature type="non-terminal residue" evidence="3">
    <location>
        <position position="1"/>
    </location>
</feature>
<reference evidence="3" key="1">
    <citation type="submission" date="2021-06" db="EMBL/GenBank/DDBJ databases">
        <authorList>
            <person name="Kallberg Y."/>
            <person name="Tangrot J."/>
            <person name="Rosling A."/>
        </authorList>
    </citation>
    <scope>NUCLEOTIDE SEQUENCE</scope>
    <source>
        <strain evidence="3">FL130A</strain>
    </source>
</reference>
<feature type="compositionally biased region" description="Basic and acidic residues" evidence="2">
    <location>
        <begin position="331"/>
        <end position="376"/>
    </location>
</feature>
<name>A0A9N9ET28_9GLOM</name>
<feature type="region of interest" description="Disordered" evidence="2">
    <location>
        <begin position="295"/>
        <end position="521"/>
    </location>
</feature>
<feature type="compositionally biased region" description="Basic and acidic residues" evidence="2">
    <location>
        <begin position="298"/>
        <end position="323"/>
    </location>
</feature>
<dbReference type="InterPro" id="IPR002885">
    <property type="entry name" value="PPR_rpt"/>
</dbReference>